<comment type="caution">
    <text evidence="2">The sequence shown here is derived from an EMBL/GenBank/DDBJ whole genome shotgun (WGS) entry which is preliminary data.</text>
</comment>
<dbReference type="Proteomes" id="UP000030161">
    <property type="component" value="Unassembled WGS sequence"/>
</dbReference>
<evidence type="ECO:0008006" key="4">
    <source>
        <dbReference type="Google" id="ProtNLM"/>
    </source>
</evidence>
<protein>
    <recommendedName>
        <fullName evidence="4">Secreted protein</fullName>
    </recommendedName>
</protein>
<dbReference type="EMBL" id="AJIX01000031">
    <property type="protein sequence ID" value="KGR07739.1"/>
    <property type="molecule type" value="Genomic_DNA"/>
</dbReference>
<proteinExistence type="predicted"/>
<keyword evidence="1" id="KW-0732">Signal</keyword>
<accession>A0AB34PN93</accession>
<evidence type="ECO:0000256" key="1">
    <source>
        <dbReference type="SAM" id="SignalP"/>
    </source>
</evidence>
<feature type="signal peptide" evidence="1">
    <location>
        <begin position="1"/>
        <end position="22"/>
    </location>
</feature>
<organism evidence="2 3">
    <name type="scientific">Candida albicans P78048</name>
    <dbReference type="NCBI Taxonomy" id="1094989"/>
    <lineage>
        <taxon>Eukaryota</taxon>
        <taxon>Fungi</taxon>
        <taxon>Dikarya</taxon>
        <taxon>Ascomycota</taxon>
        <taxon>Saccharomycotina</taxon>
        <taxon>Pichiomycetes</taxon>
        <taxon>Debaryomycetaceae</taxon>
        <taxon>Candida/Lodderomyces clade</taxon>
        <taxon>Candida</taxon>
    </lineage>
</organism>
<evidence type="ECO:0000313" key="2">
    <source>
        <dbReference type="EMBL" id="KGR07739.1"/>
    </source>
</evidence>
<dbReference type="AlphaFoldDB" id="A0AB34PN93"/>
<gene>
    <name evidence="2" type="ORF">MG3_04293</name>
</gene>
<evidence type="ECO:0000313" key="3">
    <source>
        <dbReference type="Proteomes" id="UP000030161"/>
    </source>
</evidence>
<reference evidence="2 3" key="1">
    <citation type="submission" date="2013-12" db="EMBL/GenBank/DDBJ databases">
        <title>The Genome Sequence of Candida albicans P78048.</title>
        <authorList>
            <consortium name="The Broad Institute Genome Sequencing Platform"/>
            <consortium name="The Broad Institute Genome Sequencing Center for Infectious Disease"/>
            <person name="Cuomo C."/>
            <person name="Bennett R."/>
            <person name="Hirakawa M."/>
            <person name="Noverr M."/>
            <person name="Mitchell A."/>
            <person name="Young S.K."/>
            <person name="Zeng Q."/>
            <person name="Gargeya S."/>
            <person name="Fitzgerald M."/>
            <person name="Abouelleil A."/>
            <person name="Alvarado L."/>
            <person name="Berlin A.M."/>
            <person name="Chapman S.B."/>
            <person name="Dewar J."/>
            <person name="Goldberg J."/>
            <person name="Griggs A."/>
            <person name="Gujja S."/>
            <person name="Hansen M."/>
            <person name="Howarth C."/>
            <person name="Imamovic A."/>
            <person name="Larimer J."/>
            <person name="McCowan C."/>
            <person name="Murphy C."/>
            <person name="Pearson M."/>
            <person name="Priest M."/>
            <person name="Roberts A."/>
            <person name="Saif S."/>
            <person name="Shea T."/>
            <person name="Sykes S."/>
            <person name="Wortman J."/>
            <person name="Nusbaum C."/>
            <person name="Birren B."/>
        </authorList>
    </citation>
    <scope>NUCLEOTIDE SEQUENCE [LARGE SCALE GENOMIC DNA]</scope>
    <source>
        <strain evidence="2 3">P78048</strain>
    </source>
</reference>
<feature type="chain" id="PRO_5044274160" description="Secreted protein" evidence="1">
    <location>
        <begin position="23"/>
        <end position="106"/>
    </location>
</feature>
<name>A0AB34PN93_CANAX</name>
<sequence length="106" mass="12469">MSSLWSLMARVFLLYFALFRSGHKNCTRLACEDGRDWVAFILCFPSKNNRDFGVQIIVISISFNARDIYAQMYVQHGYNAAFRYNYKHFNYSTLRLNRTTIFLTAS</sequence>